<evidence type="ECO:0000259" key="4">
    <source>
        <dbReference type="SMART" id="SM00500"/>
    </source>
</evidence>
<dbReference type="Gene3D" id="2.130.10.10">
    <property type="entry name" value="YVTN repeat-like/Quinoprotein amine dehydrogenase"/>
    <property type="match status" value="2"/>
</dbReference>
<keyword evidence="1 3" id="KW-0853">WD repeat</keyword>
<dbReference type="InterPro" id="IPR036322">
    <property type="entry name" value="WD40_repeat_dom_sf"/>
</dbReference>
<dbReference type="OMA" id="LNEPICY"/>
<feature type="repeat" description="WD" evidence="3">
    <location>
        <begin position="428"/>
        <end position="469"/>
    </location>
</feature>
<name>A0A067CNA6_SAPPC</name>
<dbReference type="SMART" id="SM00500">
    <property type="entry name" value="SFM"/>
    <property type="match status" value="1"/>
</dbReference>
<feature type="repeat" description="WD" evidence="3">
    <location>
        <begin position="470"/>
        <end position="501"/>
    </location>
</feature>
<feature type="domain" description="Pre-mRNA processing factor 4 (PRP4)-like" evidence="4">
    <location>
        <begin position="78"/>
        <end position="129"/>
    </location>
</feature>
<dbReference type="PROSITE" id="PS50082">
    <property type="entry name" value="WD_REPEATS_2"/>
    <property type="match status" value="7"/>
</dbReference>
<dbReference type="OrthoDB" id="540662at2759"/>
<accession>A0A067CNA6</accession>
<dbReference type="FunFam" id="2.130.10.10:FF:000411">
    <property type="entry name" value="U4/U6 small nuclear ribonucleoprotein Prp4"/>
    <property type="match status" value="1"/>
</dbReference>
<dbReference type="EMBL" id="KK583200">
    <property type="protein sequence ID" value="KDO30685.1"/>
    <property type="molecule type" value="Genomic_DNA"/>
</dbReference>
<keyword evidence="2" id="KW-0677">Repeat</keyword>
<feature type="repeat" description="WD" evidence="3">
    <location>
        <begin position="226"/>
        <end position="257"/>
    </location>
</feature>
<evidence type="ECO:0000313" key="5">
    <source>
        <dbReference type="EMBL" id="KDO30685.1"/>
    </source>
</evidence>
<dbReference type="GO" id="GO:0017070">
    <property type="term" value="F:U6 snRNA binding"/>
    <property type="evidence" value="ECO:0007669"/>
    <property type="project" value="TreeGrafter"/>
</dbReference>
<evidence type="ECO:0000313" key="6">
    <source>
        <dbReference type="Proteomes" id="UP000030745"/>
    </source>
</evidence>
<dbReference type="GO" id="GO:0030621">
    <property type="term" value="F:U4 snRNA binding"/>
    <property type="evidence" value="ECO:0007669"/>
    <property type="project" value="TreeGrafter"/>
</dbReference>
<feature type="repeat" description="WD" evidence="3">
    <location>
        <begin position="258"/>
        <end position="294"/>
    </location>
</feature>
<dbReference type="VEuPathDB" id="FungiDB:SPRG_04586"/>
<dbReference type="SMART" id="SM00320">
    <property type="entry name" value="WD40"/>
    <property type="match status" value="7"/>
</dbReference>
<dbReference type="Gene3D" id="4.10.280.110">
    <property type="entry name" value="Pre-mRNA processing factor 4 domain"/>
    <property type="match status" value="1"/>
</dbReference>
<dbReference type="GeneID" id="24127024"/>
<evidence type="ECO:0000256" key="2">
    <source>
        <dbReference type="ARBA" id="ARBA00022737"/>
    </source>
</evidence>
<protein>
    <recommendedName>
        <fullName evidence="4">Pre-mRNA processing factor 4 (PRP4)-like domain-containing protein</fullName>
    </recommendedName>
</protein>
<dbReference type="KEGG" id="spar:SPRG_04586"/>
<feature type="repeat" description="WD" evidence="3">
    <location>
        <begin position="344"/>
        <end position="385"/>
    </location>
</feature>
<dbReference type="PROSITE" id="PS50294">
    <property type="entry name" value="WD_REPEATS_REGION"/>
    <property type="match status" value="6"/>
</dbReference>
<dbReference type="InterPro" id="IPR015943">
    <property type="entry name" value="WD40/YVTN_repeat-like_dom_sf"/>
</dbReference>
<dbReference type="Proteomes" id="UP000030745">
    <property type="component" value="Unassembled WGS sequence"/>
</dbReference>
<dbReference type="RefSeq" id="XP_012198389.1">
    <property type="nucleotide sequence ID" value="XM_012342999.1"/>
</dbReference>
<proteinExistence type="predicted"/>
<feature type="repeat" description="WD" evidence="3">
    <location>
        <begin position="386"/>
        <end position="427"/>
    </location>
</feature>
<dbReference type="STRING" id="695850.A0A067CNA6"/>
<dbReference type="CDD" id="cd00200">
    <property type="entry name" value="WD40"/>
    <property type="match status" value="1"/>
</dbReference>
<dbReference type="GO" id="GO:0000398">
    <property type="term" value="P:mRNA splicing, via spliceosome"/>
    <property type="evidence" value="ECO:0007669"/>
    <property type="project" value="TreeGrafter"/>
</dbReference>
<dbReference type="PANTHER" id="PTHR19846">
    <property type="entry name" value="WD40 REPEAT PROTEIN"/>
    <property type="match status" value="1"/>
</dbReference>
<feature type="repeat" description="WD" evidence="3">
    <location>
        <begin position="302"/>
        <end position="343"/>
    </location>
</feature>
<gene>
    <name evidence="5" type="ORF">SPRG_04586</name>
</gene>
<dbReference type="GO" id="GO:0046540">
    <property type="term" value="C:U4/U6 x U5 tri-snRNP complex"/>
    <property type="evidence" value="ECO:0007669"/>
    <property type="project" value="TreeGrafter"/>
</dbReference>
<reference evidence="5 6" key="1">
    <citation type="journal article" date="2013" name="PLoS Genet.">
        <title>Distinctive expansion of potential virulence genes in the genome of the oomycete fish pathogen Saprolegnia parasitica.</title>
        <authorList>
            <person name="Jiang R.H."/>
            <person name="de Bruijn I."/>
            <person name="Haas B.J."/>
            <person name="Belmonte R."/>
            <person name="Lobach L."/>
            <person name="Christie J."/>
            <person name="van den Ackerveken G."/>
            <person name="Bottin A."/>
            <person name="Bulone V."/>
            <person name="Diaz-Moreno S.M."/>
            <person name="Dumas B."/>
            <person name="Fan L."/>
            <person name="Gaulin E."/>
            <person name="Govers F."/>
            <person name="Grenville-Briggs L.J."/>
            <person name="Horner N.R."/>
            <person name="Levin J.Z."/>
            <person name="Mammella M."/>
            <person name="Meijer H.J."/>
            <person name="Morris P."/>
            <person name="Nusbaum C."/>
            <person name="Oome S."/>
            <person name="Phillips A.J."/>
            <person name="van Rooyen D."/>
            <person name="Rzeszutek E."/>
            <person name="Saraiva M."/>
            <person name="Secombes C.J."/>
            <person name="Seidl M.F."/>
            <person name="Snel B."/>
            <person name="Stassen J.H."/>
            <person name="Sykes S."/>
            <person name="Tripathy S."/>
            <person name="van den Berg H."/>
            <person name="Vega-Arreguin J.C."/>
            <person name="Wawra S."/>
            <person name="Young S.K."/>
            <person name="Zeng Q."/>
            <person name="Dieguez-Uribeondo J."/>
            <person name="Russ C."/>
            <person name="Tyler B.M."/>
            <person name="van West P."/>
        </authorList>
    </citation>
    <scope>NUCLEOTIDE SEQUENCE [LARGE SCALE GENOMIC DNA]</scope>
    <source>
        <strain evidence="5 6">CBS 223.65</strain>
    </source>
</reference>
<dbReference type="SUPFAM" id="SSF50978">
    <property type="entry name" value="WD40 repeat-like"/>
    <property type="match status" value="1"/>
</dbReference>
<dbReference type="PROSITE" id="PS00678">
    <property type="entry name" value="WD_REPEATS_1"/>
    <property type="match status" value="2"/>
</dbReference>
<dbReference type="PRINTS" id="PR00320">
    <property type="entry name" value="GPROTEINBRPT"/>
</dbReference>
<dbReference type="InterPro" id="IPR020472">
    <property type="entry name" value="WD40_PAC1"/>
</dbReference>
<dbReference type="InterPro" id="IPR001680">
    <property type="entry name" value="WD40_rpt"/>
</dbReference>
<organism evidence="5 6">
    <name type="scientific">Saprolegnia parasitica (strain CBS 223.65)</name>
    <dbReference type="NCBI Taxonomy" id="695850"/>
    <lineage>
        <taxon>Eukaryota</taxon>
        <taxon>Sar</taxon>
        <taxon>Stramenopiles</taxon>
        <taxon>Oomycota</taxon>
        <taxon>Saprolegniomycetes</taxon>
        <taxon>Saprolegniales</taxon>
        <taxon>Saprolegniaceae</taxon>
        <taxon>Saprolegnia</taxon>
    </lineage>
</organism>
<evidence type="ECO:0000256" key="3">
    <source>
        <dbReference type="PROSITE-ProRule" id="PRU00221"/>
    </source>
</evidence>
<sequence length="507" mass="55721">MAERSTIHFGALSASSIVGAGSSSVQAGIRAGNINTGNSGEKEVLELSETSRLAQEKHAEQLRRLETERRARLIQVPTRTEEVIQQLRSLGEPITLFGEKPEDRRARLRDLLGALQLAGDVDTIVAAQAKANAAASQQVGYEKEKKVAIEDQLFYVPLKTNDLKVARHAMFKHSMVSTSARLQQERAQMEGTVFDADKHAAQLYREAQETSLNASQLADVRPLSHVKYSPDASLLATGSWSSNVKIWDSKSCDLVHTLTGHTDRITGLAWHPASTTESPILASGAADGTAKIWKGNALAMTLKGHQNRLGQIAFHPLGSYLATTSFDHSWRLWDIERGTELLFQEGHYREVYAIAAQPDGALMATGDLNGLGRIWDIRSGKAILPLQGHAKQIVSMSWHPNGHVLATGSDDHTIRVWDLRKRQNIYVVPAHDAMVSTVCYSSSGEVLASASFDGSMKLWRSRNWTCLAVLKGHDGKVMSLDMAPDETHYVSAGWDRTFKTWAPAREC</sequence>
<dbReference type="Pfam" id="PF00400">
    <property type="entry name" value="WD40"/>
    <property type="match status" value="7"/>
</dbReference>
<keyword evidence="6" id="KW-1185">Reference proteome</keyword>
<dbReference type="PANTHER" id="PTHR19846:SF0">
    <property type="entry name" value="PRE-MRNA PROCESSING FACTOR 4"/>
    <property type="match status" value="1"/>
</dbReference>
<dbReference type="SUPFAM" id="SSF158230">
    <property type="entry name" value="PRP4-like"/>
    <property type="match status" value="1"/>
</dbReference>
<dbReference type="Pfam" id="PF08799">
    <property type="entry name" value="PRP4"/>
    <property type="match status" value="1"/>
</dbReference>
<dbReference type="InterPro" id="IPR014906">
    <property type="entry name" value="PRP4-like"/>
</dbReference>
<dbReference type="InterPro" id="IPR019775">
    <property type="entry name" value="WD40_repeat_CS"/>
</dbReference>
<dbReference type="AlphaFoldDB" id="A0A067CNA6"/>
<dbReference type="InterPro" id="IPR036285">
    <property type="entry name" value="PRP4-like_sf"/>
</dbReference>
<evidence type="ECO:0000256" key="1">
    <source>
        <dbReference type="ARBA" id="ARBA00022574"/>
    </source>
</evidence>